<dbReference type="SUPFAM" id="SSF52200">
    <property type="entry name" value="Toll/Interleukin receptor TIR domain"/>
    <property type="match status" value="1"/>
</dbReference>
<reference evidence="3" key="1">
    <citation type="submission" date="2022-07" db="EMBL/GenBank/DDBJ databases">
        <title>Isolation, identification, and degradation of a PFOSA degrading strain from sewage treatment plant.</title>
        <authorList>
            <person name="Zhang L."/>
            <person name="Huo Y."/>
        </authorList>
    </citation>
    <scope>NUCLEOTIDE SEQUENCE</scope>
    <source>
        <strain evidence="3">C1</strain>
    </source>
</reference>
<dbReference type="Gene3D" id="3.40.50.10140">
    <property type="entry name" value="Toll/interleukin-1 receptor homology (TIR) domain"/>
    <property type="match status" value="1"/>
</dbReference>
<dbReference type="Proteomes" id="UP001059844">
    <property type="component" value="Chromosome"/>
</dbReference>
<dbReference type="PROSITE" id="PS51534">
    <property type="entry name" value="SEFIR"/>
    <property type="match status" value="1"/>
</dbReference>
<dbReference type="InterPro" id="IPR000157">
    <property type="entry name" value="TIR_dom"/>
</dbReference>
<proteinExistence type="predicted"/>
<feature type="domain" description="TIR" evidence="1">
    <location>
        <begin position="8"/>
        <end position="150"/>
    </location>
</feature>
<dbReference type="EMBL" id="CP101751">
    <property type="protein sequence ID" value="UUC45143.1"/>
    <property type="molecule type" value="Genomic_DNA"/>
</dbReference>
<sequence length="275" mass="31986">METKISYHSPNVFISYSWDNEEHKAWVLDLSEVLFNNGINVILDQYELNAGSNMHFFMETSVSKSDKVIIIFTPKYKEKAEQRINGVGFEYSLINSELYNQIATNTKFVPVLRSGSFHESIPAFMQQFITVDMRDNLNFSKKSEELIMALYDKSVLEKPTLGQHRFVKKNNGVILVRNHDNTVTTLKDIRFKTRFLWEELTKLKNKNYCEADIRNSVLELIKNSIDYLQINGLITYETKYAYNMNTTGEPVNIIQIKNISTEIKNLIVLINDNKI</sequence>
<organism evidence="3 4">
    <name type="scientific">Flavobacterium cerinum</name>
    <dbReference type="NCBI Taxonomy" id="2502784"/>
    <lineage>
        <taxon>Bacteria</taxon>
        <taxon>Pseudomonadati</taxon>
        <taxon>Bacteroidota</taxon>
        <taxon>Flavobacteriia</taxon>
        <taxon>Flavobacteriales</taxon>
        <taxon>Flavobacteriaceae</taxon>
        <taxon>Flavobacterium</taxon>
    </lineage>
</organism>
<feature type="domain" description="SEFIR" evidence="2">
    <location>
        <begin position="9"/>
        <end position="142"/>
    </location>
</feature>
<dbReference type="InterPro" id="IPR035897">
    <property type="entry name" value="Toll_tir_struct_dom_sf"/>
</dbReference>
<evidence type="ECO:0000313" key="4">
    <source>
        <dbReference type="Proteomes" id="UP001059844"/>
    </source>
</evidence>
<dbReference type="Pfam" id="PF13676">
    <property type="entry name" value="TIR_2"/>
    <property type="match status" value="1"/>
</dbReference>
<dbReference type="RefSeq" id="WP_256550833.1">
    <property type="nucleotide sequence ID" value="NZ_CP101751.1"/>
</dbReference>
<keyword evidence="4" id="KW-1185">Reference proteome</keyword>
<evidence type="ECO:0000259" key="2">
    <source>
        <dbReference type="PROSITE" id="PS51534"/>
    </source>
</evidence>
<accession>A0ABY5IQP8</accession>
<keyword evidence="3" id="KW-0675">Receptor</keyword>
<gene>
    <name evidence="3" type="ORF">NOX80_16150</name>
</gene>
<dbReference type="PROSITE" id="PS50104">
    <property type="entry name" value="TIR"/>
    <property type="match status" value="1"/>
</dbReference>
<dbReference type="InterPro" id="IPR013568">
    <property type="entry name" value="SEFIR_dom"/>
</dbReference>
<evidence type="ECO:0000259" key="1">
    <source>
        <dbReference type="PROSITE" id="PS50104"/>
    </source>
</evidence>
<evidence type="ECO:0000313" key="3">
    <source>
        <dbReference type="EMBL" id="UUC45143.1"/>
    </source>
</evidence>
<name>A0ABY5IQP8_9FLAO</name>
<protein>
    <submittedName>
        <fullName evidence="3">Toll/interleukin-1 receptor domain-containing protein</fullName>
    </submittedName>
</protein>